<dbReference type="OrthoDB" id="70250at2759"/>
<feature type="transmembrane region" description="Helical" evidence="1">
    <location>
        <begin position="162"/>
        <end position="181"/>
    </location>
</feature>
<feature type="transmembrane region" description="Helical" evidence="1">
    <location>
        <begin position="246"/>
        <end position="270"/>
    </location>
</feature>
<gene>
    <name evidence="2" type="ORF">FISHEDRAFT_51016</name>
</gene>
<feature type="transmembrane region" description="Helical" evidence="1">
    <location>
        <begin position="136"/>
        <end position="156"/>
    </location>
</feature>
<dbReference type="GO" id="GO:0006506">
    <property type="term" value="P:GPI anchor biosynthetic process"/>
    <property type="evidence" value="ECO:0007669"/>
    <property type="project" value="InterPro"/>
</dbReference>
<evidence type="ECO:0000313" key="2">
    <source>
        <dbReference type="EMBL" id="KIY44688.1"/>
    </source>
</evidence>
<sequence length="338" mass="39162">QQFDVRVEQFEFFLVQTRLLRARNASPVHVYARQYTEFFNTVWLLLNDITIGVAVGSFLCDNHVVLSHILDEFFQKVFVQWIEWVLFWLDAWPAGLKLNTELSHFYSRLFAYLIRHWGDMVEFVFRMHLPLIDAPFLPAVIYALGLASCCGVTITISICADMLSFVTAHLYLCYIVTSVVYHRMLETAGSLWNLFRGKRFNVLRNRTDTWEYDIDQLLFGTIVFTLLAFLFPTVLAYYSLFALMRLSVIVTLASLDTLLAFMNHFPLFALMLRIKDPKRIPGNQPVPMSSIFSQYILLSSHLASHYNPLRLLRNVLRGDLLTAIPRVLIRFSKGKGVL</sequence>
<keyword evidence="3" id="KW-1185">Reference proteome</keyword>
<dbReference type="Proteomes" id="UP000054144">
    <property type="component" value="Unassembled WGS sequence"/>
</dbReference>
<dbReference type="EMBL" id="KN882067">
    <property type="protein sequence ID" value="KIY44688.1"/>
    <property type="molecule type" value="Genomic_DNA"/>
</dbReference>
<evidence type="ECO:0000256" key="1">
    <source>
        <dbReference type="SAM" id="Phobius"/>
    </source>
</evidence>
<organism evidence="2 3">
    <name type="scientific">Fistulina hepatica ATCC 64428</name>
    <dbReference type="NCBI Taxonomy" id="1128425"/>
    <lineage>
        <taxon>Eukaryota</taxon>
        <taxon>Fungi</taxon>
        <taxon>Dikarya</taxon>
        <taxon>Basidiomycota</taxon>
        <taxon>Agaricomycotina</taxon>
        <taxon>Agaricomycetes</taxon>
        <taxon>Agaricomycetidae</taxon>
        <taxon>Agaricales</taxon>
        <taxon>Fistulinaceae</taxon>
        <taxon>Fistulina</taxon>
    </lineage>
</organism>
<dbReference type="GO" id="GO:0016020">
    <property type="term" value="C:membrane"/>
    <property type="evidence" value="ECO:0007669"/>
    <property type="project" value="InterPro"/>
</dbReference>
<dbReference type="GO" id="GO:0005783">
    <property type="term" value="C:endoplasmic reticulum"/>
    <property type="evidence" value="ECO:0007669"/>
    <property type="project" value="TreeGrafter"/>
</dbReference>
<dbReference type="AlphaFoldDB" id="A0A0D7A1J5"/>
<accession>A0A0D7A1J5</accession>
<keyword evidence="1" id="KW-0472">Membrane</keyword>
<keyword evidence="1" id="KW-0812">Transmembrane</keyword>
<name>A0A0D7A1J5_9AGAR</name>
<evidence type="ECO:0000313" key="3">
    <source>
        <dbReference type="Proteomes" id="UP000054144"/>
    </source>
</evidence>
<dbReference type="PANTHER" id="PTHR21329">
    <property type="entry name" value="PHOSPHATIDYLINOSITOL N-ACETYLGLUCOSAMINYLTRANSFERASE SUBUNIT Q-RELATED"/>
    <property type="match status" value="1"/>
</dbReference>
<proteinExistence type="predicted"/>
<keyword evidence="1" id="KW-1133">Transmembrane helix</keyword>
<reference evidence="2 3" key="1">
    <citation type="journal article" date="2015" name="Fungal Genet. Biol.">
        <title>Evolution of novel wood decay mechanisms in Agaricales revealed by the genome sequences of Fistulina hepatica and Cylindrobasidium torrendii.</title>
        <authorList>
            <person name="Floudas D."/>
            <person name="Held B.W."/>
            <person name="Riley R."/>
            <person name="Nagy L.G."/>
            <person name="Koehler G."/>
            <person name="Ransdell A.S."/>
            <person name="Younus H."/>
            <person name="Chow J."/>
            <person name="Chiniquy J."/>
            <person name="Lipzen A."/>
            <person name="Tritt A."/>
            <person name="Sun H."/>
            <person name="Haridas S."/>
            <person name="LaButti K."/>
            <person name="Ohm R.A."/>
            <person name="Kues U."/>
            <person name="Blanchette R.A."/>
            <person name="Grigoriev I.V."/>
            <person name="Minto R.E."/>
            <person name="Hibbett D.S."/>
        </authorList>
    </citation>
    <scope>NUCLEOTIDE SEQUENCE [LARGE SCALE GENOMIC DNA]</scope>
    <source>
        <strain evidence="2 3">ATCC 64428</strain>
    </source>
</reference>
<protein>
    <submittedName>
        <fullName evidence="2">Gpi1-domain-containing protein</fullName>
    </submittedName>
</protein>
<feature type="non-terminal residue" evidence="2">
    <location>
        <position position="1"/>
    </location>
</feature>
<dbReference type="PANTHER" id="PTHR21329:SF3">
    <property type="entry name" value="PHOSPHATIDYLINOSITOL N-ACETYLGLUCOSAMINYLTRANSFERASE SUBUNIT Q"/>
    <property type="match status" value="1"/>
</dbReference>
<dbReference type="Pfam" id="PF05024">
    <property type="entry name" value="Gpi1"/>
    <property type="match status" value="1"/>
</dbReference>
<feature type="transmembrane region" description="Helical" evidence="1">
    <location>
        <begin position="217"/>
        <end position="240"/>
    </location>
</feature>
<dbReference type="InterPro" id="IPR007720">
    <property type="entry name" value="PigQ/GPI1"/>
</dbReference>